<accession>A0A4Q7UB82</accession>
<organism evidence="1 2">
    <name type="scientific">Micromonospora violae</name>
    <dbReference type="NCBI Taxonomy" id="1278207"/>
    <lineage>
        <taxon>Bacteria</taxon>
        <taxon>Bacillati</taxon>
        <taxon>Actinomycetota</taxon>
        <taxon>Actinomycetes</taxon>
        <taxon>Micromonosporales</taxon>
        <taxon>Micromonosporaceae</taxon>
        <taxon>Micromonospora</taxon>
    </lineage>
</organism>
<gene>
    <name evidence="1" type="ORF">EV382_1079</name>
</gene>
<evidence type="ECO:0000313" key="2">
    <source>
        <dbReference type="Proteomes" id="UP000293781"/>
    </source>
</evidence>
<dbReference type="EMBL" id="SHKK01000001">
    <property type="protein sequence ID" value="RZT77904.1"/>
    <property type="molecule type" value="Genomic_DNA"/>
</dbReference>
<keyword evidence="2" id="KW-1185">Reference proteome</keyword>
<comment type="caution">
    <text evidence="1">The sequence shown here is derived from an EMBL/GenBank/DDBJ whole genome shotgun (WGS) entry which is preliminary data.</text>
</comment>
<reference evidence="1 2" key="1">
    <citation type="submission" date="2019-02" db="EMBL/GenBank/DDBJ databases">
        <title>Sequencing the genomes of 1000 actinobacteria strains.</title>
        <authorList>
            <person name="Klenk H.-P."/>
        </authorList>
    </citation>
    <scope>NUCLEOTIDE SEQUENCE [LARGE SCALE GENOMIC DNA]</scope>
    <source>
        <strain evidence="1 2">DSM 45888</strain>
    </source>
</reference>
<proteinExistence type="predicted"/>
<name>A0A4Q7UB82_9ACTN</name>
<evidence type="ECO:0000313" key="1">
    <source>
        <dbReference type="EMBL" id="RZT77904.1"/>
    </source>
</evidence>
<sequence length="38" mass="4254">MELIASLIGQLLDTFPQILKIPQEIQARQGQPILIARP</sequence>
<protein>
    <submittedName>
        <fullName evidence="1">Uncharacterized protein</fullName>
    </submittedName>
</protein>
<dbReference type="AlphaFoldDB" id="A0A4Q7UB82"/>
<dbReference type="Proteomes" id="UP000293781">
    <property type="component" value="Unassembled WGS sequence"/>
</dbReference>